<protein>
    <submittedName>
        <fullName evidence="3">Uncharacterized protein</fullName>
    </submittedName>
</protein>
<dbReference type="WBParaSite" id="ALUE_0000701201-mRNA-1">
    <property type="protein sequence ID" value="ALUE_0000701201-mRNA-1"/>
    <property type="gene ID" value="ALUE_0000701201"/>
</dbReference>
<proteinExistence type="predicted"/>
<evidence type="ECO:0000313" key="2">
    <source>
        <dbReference type="Proteomes" id="UP000036681"/>
    </source>
</evidence>
<organism evidence="2 3">
    <name type="scientific">Ascaris lumbricoides</name>
    <name type="common">Giant roundworm</name>
    <dbReference type="NCBI Taxonomy" id="6252"/>
    <lineage>
        <taxon>Eukaryota</taxon>
        <taxon>Metazoa</taxon>
        <taxon>Ecdysozoa</taxon>
        <taxon>Nematoda</taxon>
        <taxon>Chromadorea</taxon>
        <taxon>Rhabditida</taxon>
        <taxon>Spirurina</taxon>
        <taxon>Ascaridomorpha</taxon>
        <taxon>Ascaridoidea</taxon>
        <taxon>Ascarididae</taxon>
        <taxon>Ascaris</taxon>
    </lineage>
</organism>
<feature type="region of interest" description="Disordered" evidence="1">
    <location>
        <begin position="1"/>
        <end position="49"/>
    </location>
</feature>
<reference evidence="3" key="1">
    <citation type="submission" date="2023-03" db="UniProtKB">
        <authorList>
            <consortium name="WormBaseParasite"/>
        </authorList>
    </citation>
    <scope>IDENTIFICATION</scope>
</reference>
<evidence type="ECO:0000313" key="3">
    <source>
        <dbReference type="WBParaSite" id="ALUE_0000701201-mRNA-1"/>
    </source>
</evidence>
<name>A0A9J2PAV2_ASCLU</name>
<dbReference type="AlphaFoldDB" id="A0A9J2PAV2"/>
<feature type="compositionally biased region" description="Acidic residues" evidence="1">
    <location>
        <begin position="11"/>
        <end position="32"/>
    </location>
</feature>
<accession>A0A9J2PAV2</accession>
<feature type="compositionally biased region" description="Basic and acidic residues" evidence="1">
    <location>
        <begin position="1"/>
        <end position="10"/>
    </location>
</feature>
<feature type="compositionally biased region" description="Basic and acidic residues" evidence="1">
    <location>
        <begin position="33"/>
        <end position="48"/>
    </location>
</feature>
<evidence type="ECO:0000256" key="1">
    <source>
        <dbReference type="SAM" id="MobiDB-lite"/>
    </source>
</evidence>
<sequence>MERWDKKEEGEKDEEERQEEQEDKEEEEEEEEKPTNKCNEAENRESRVNRTLWNVGLFDQRRNKSTKRDVVNEVSECKSFSVSGNTISETPPS</sequence>
<keyword evidence="2" id="KW-1185">Reference proteome</keyword>
<dbReference type="Proteomes" id="UP000036681">
    <property type="component" value="Unplaced"/>
</dbReference>